<dbReference type="Pfam" id="PF18029">
    <property type="entry name" value="Glyoxalase_6"/>
    <property type="match status" value="2"/>
</dbReference>
<evidence type="ECO:0000259" key="1">
    <source>
        <dbReference type="Pfam" id="PF18029"/>
    </source>
</evidence>
<dbReference type="EMBL" id="CP047156">
    <property type="protein sequence ID" value="QHB99999.1"/>
    <property type="molecule type" value="Genomic_DNA"/>
</dbReference>
<evidence type="ECO:0000313" key="3">
    <source>
        <dbReference type="Proteomes" id="UP000463857"/>
    </source>
</evidence>
<dbReference type="Proteomes" id="UP000463857">
    <property type="component" value="Chromosome"/>
</dbReference>
<sequence length="240" mass="26246">MDIRWITAFLDFEPAAHERATAFWSAVTGYAVSEPRGEHAEFATLIPPNGDAYLRVQRQEEGPSRIHLDLHVDDVRRHADRAISLGATELVACDYVTLRSPGGLEFCFVTHPGESAPPMTQWDGGLASAASQLCIDVPASRWDAERDFWGGVLGVPIEYAGGSYAQTPPSADRPMHLVLQRLDDDPPTVGAHLDFETNARDDEAARHQELGATVLDTGPEWTVLRDPAGLPYCICGPDCR</sequence>
<evidence type="ECO:0000313" key="2">
    <source>
        <dbReference type="EMBL" id="QHB99999.1"/>
    </source>
</evidence>
<dbReference type="PANTHER" id="PTHR35908">
    <property type="entry name" value="HYPOTHETICAL FUSION PROTEIN"/>
    <property type="match status" value="1"/>
</dbReference>
<dbReference type="KEGG" id="eke:EK0264_06725"/>
<dbReference type="AlphaFoldDB" id="A0A7L4YLJ2"/>
<name>A0A7L4YLJ2_9ACTN</name>
<feature type="domain" description="Glyoxalase-like" evidence="1">
    <location>
        <begin position="14"/>
        <end position="109"/>
    </location>
</feature>
<dbReference type="PANTHER" id="PTHR35908:SF1">
    <property type="entry name" value="CONSERVED PROTEIN"/>
    <property type="match status" value="1"/>
</dbReference>
<dbReference type="InterPro" id="IPR041581">
    <property type="entry name" value="Glyoxalase_6"/>
</dbReference>
<proteinExistence type="predicted"/>
<dbReference type="InterPro" id="IPR029068">
    <property type="entry name" value="Glyas_Bleomycin-R_OHBP_Dase"/>
</dbReference>
<accession>A0A7L4YLJ2</accession>
<gene>
    <name evidence="2" type="ORF">EK0264_06725</name>
</gene>
<dbReference type="OrthoDB" id="3286168at2"/>
<dbReference type="RefSeq" id="WP_159544048.1">
    <property type="nucleotide sequence ID" value="NZ_CP047156.1"/>
</dbReference>
<keyword evidence="3" id="KW-1185">Reference proteome</keyword>
<dbReference type="InParanoid" id="A0A7L4YLJ2"/>
<feature type="domain" description="Glyoxalase-like" evidence="1">
    <location>
        <begin position="132"/>
        <end position="235"/>
    </location>
</feature>
<dbReference type="Gene3D" id="3.10.180.10">
    <property type="entry name" value="2,3-Dihydroxybiphenyl 1,2-Dioxygenase, domain 1"/>
    <property type="match status" value="2"/>
</dbReference>
<dbReference type="SUPFAM" id="SSF54593">
    <property type="entry name" value="Glyoxalase/Bleomycin resistance protein/Dihydroxybiphenyl dioxygenase"/>
    <property type="match status" value="2"/>
</dbReference>
<organism evidence="2 3">
    <name type="scientific">Epidermidibacterium keratini</name>
    <dbReference type="NCBI Taxonomy" id="1891644"/>
    <lineage>
        <taxon>Bacteria</taxon>
        <taxon>Bacillati</taxon>
        <taxon>Actinomycetota</taxon>
        <taxon>Actinomycetes</taxon>
        <taxon>Sporichthyales</taxon>
        <taxon>Sporichthyaceae</taxon>
        <taxon>Epidermidibacterium</taxon>
    </lineage>
</organism>
<protein>
    <submittedName>
        <fullName evidence="2">VOC family protein</fullName>
    </submittedName>
</protein>
<reference evidence="2 3" key="1">
    <citation type="journal article" date="2018" name="Int. J. Syst. Evol. Microbiol.">
        <title>Epidermidibacterium keratini gen. nov., sp. nov., a member of the family Sporichthyaceae, isolated from keratin epidermis.</title>
        <authorList>
            <person name="Lee D.G."/>
            <person name="Trujillo M.E."/>
            <person name="Kang S."/>
            <person name="Nam J.J."/>
            <person name="Kim Y.J."/>
        </authorList>
    </citation>
    <scope>NUCLEOTIDE SEQUENCE [LARGE SCALE GENOMIC DNA]</scope>
    <source>
        <strain evidence="2 3">EPI-7</strain>
    </source>
</reference>